<feature type="disulfide bond" description="Redox-active" evidence="5">
    <location>
        <begin position="31"/>
        <end position="34"/>
    </location>
</feature>
<keyword evidence="8" id="KW-1185">Reference proteome</keyword>
<reference evidence="7 8" key="1">
    <citation type="journal article" date="2016" name="Mol. Biol. Evol.">
        <title>Comparative Genomics of Early-Diverging Mushroom-Forming Fungi Provides Insights into the Origins of Lignocellulose Decay Capabilities.</title>
        <authorList>
            <person name="Nagy L.G."/>
            <person name="Riley R."/>
            <person name="Tritt A."/>
            <person name="Adam C."/>
            <person name="Daum C."/>
            <person name="Floudas D."/>
            <person name="Sun H."/>
            <person name="Yadav J.S."/>
            <person name="Pangilinan J."/>
            <person name="Larsson K.H."/>
            <person name="Matsuura K."/>
            <person name="Barry K."/>
            <person name="Labutti K."/>
            <person name="Kuo R."/>
            <person name="Ohm R.A."/>
            <person name="Bhattacharya S.S."/>
            <person name="Shirouzu T."/>
            <person name="Yoshinaga Y."/>
            <person name="Martin F.M."/>
            <person name="Grigoriev I.V."/>
            <person name="Hibbett D.S."/>
        </authorList>
    </citation>
    <scope>NUCLEOTIDE SEQUENCE [LARGE SCALE GENOMIC DNA]</scope>
    <source>
        <strain evidence="7 8">HHB9708</strain>
    </source>
</reference>
<dbReference type="NCBIfam" id="TIGR01068">
    <property type="entry name" value="thioredoxin"/>
    <property type="match status" value="1"/>
</dbReference>
<dbReference type="STRING" id="1314777.A0A164UTQ2"/>
<dbReference type="AlphaFoldDB" id="A0A164UTQ2"/>
<evidence type="ECO:0000313" key="7">
    <source>
        <dbReference type="EMBL" id="KZS93529.1"/>
    </source>
</evidence>
<gene>
    <name evidence="7" type="ORF">SISNIDRAFT_454724</name>
</gene>
<name>A0A164UTQ2_9AGAM</name>
<dbReference type="PIRSF" id="PIRSF000077">
    <property type="entry name" value="Thioredoxin"/>
    <property type="match status" value="1"/>
</dbReference>
<dbReference type="OrthoDB" id="2121326at2759"/>
<dbReference type="SUPFAM" id="SSF52833">
    <property type="entry name" value="Thioredoxin-like"/>
    <property type="match status" value="1"/>
</dbReference>
<dbReference type="PRINTS" id="PR00421">
    <property type="entry name" value="THIOREDOXIN"/>
</dbReference>
<sequence length="107" mass="11912">MSVKAINSLSEFQELVASDSYVFFDFWATWCGPCRVISPFFEQLSKDPAYSHIKFFKVDVDEQPDVAQEVGITAMPTFILFKKGAKVGQLVGARKDQLTALVKQASA</sequence>
<dbReference type="Pfam" id="PF00085">
    <property type="entry name" value="Thioredoxin"/>
    <property type="match status" value="1"/>
</dbReference>
<dbReference type="CDD" id="cd02947">
    <property type="entry name" value="TRX_family"/>
    <property type="match status" value="1"/>
</dbReference>
<dbReference type="Gene3D" id="3.40.30.10">
    <property type="entry name" value="Glutaredoxin"/>
    <property type="match status" value="1"/>
</dbReference>
<evidence type="ECO:0000256" key="5">
    <source>
        <dbReference type="PIRSR" id="PIRSR000077-4"/>
    </source>
</evidence>
<evidence type="ECO:0000256" key="2">
    <source>
        <dbReference type="ARBA" id="ARBA00023157"/>
    </source>
</evidence>
<evidence type="ECO:0000256" key="4">
    <source>
        <dbReference type="PIRSR" id="PIRSR000077-1"/>
    </source>
</evidence>
<proteinExistence type="inferred from homology"/>
<dbReference type="InterPro" id="IPR036249">
    <property type="entry name" value="Thioredoxin-like_sf"/>
</dbReference>
<evidence type="ECO:0000259" key="6">
    <source>
        <dbReference type="PROSITE" id="PS51352"/>
    </source>
</evidence>
<feature type="site" description="Contributes to redox potential value" evidence="4">
    <location>
        <position position="33"/>
    </location>
</feature>
<feature type="active site" description="Nucleophile" evidence="4">
    <location>
        <position position="31"/>
    </location>
</feature>
<feature type="site" description="Deprotonates C-terminal active site Cys" evidence="4">
    <location>
        <position position="25"/>
    </location>
</feature>
<accession>A0A164UTQ2</accession>
<dbReference type="InterPro" id="IPR005746">
    <property type="entry name" value="Thioredoxin"/>
</dbReference>
<comment type="similarity">
    <text evidence="3">Belongs to the thioredoxin family.</text>
</comment>
<keyword evidence="2 5" id="KW-1015">Disulfide bond</keyword>
<feature type="domain" description="Thioredoxin" evidence="6">
    <location>
        <begin position="1"/>
        <end position="107"/>
    </location>
</feature>
<evidence type="ECO:0000313" key="8">
    <source>
        <dbReference type="Proteomes" id="UP000076722"/>
    </source>
</evidence>
<keyword evidence="5" id="KW-0676">Redox-active center</keyword>
<dbReference type="GO" id="GO:0015035">
    <property type="term" value="F:protein-disulfide reductase activity"/>
    <property type="evidence" value="ECO:0007669"/>
    <property type="project" value="InterPro"/>
</dbReference>
<dbReference type="PROSITE" id="PS51352">
    <property type="entry name" value="THIOREDOXIN_2"/>
    <property type="match status" value="1"/>
</dbReference>
<dbReference type="EMBL" id="KV419407">
    <property type="protein sequence ID" value="KZS93529.1"/>
    <property type="molecule type" value="Genomic_DNA"/>
</dbReference>
<feature type="active site" description="Nucleophile" evidence="4">
    <location>
        <position position="34"/>
    </location>
</feature>
<evidence type="ECO:0000256" key="3">
    <source>
        <dbReference type="PIRNR" id="PIRNR000077"/>
    </source>
</evidence>
<dbReference type="PANTHER" id="PTHR46115">
    <property type="entry name" value="THIOREDOXIN-LIKE PROTEIN 1"/>
    <property type="match status" value="1"/>
</dbReference>
<dbReference type="Proteomes" id="UP000076722">
    <property type="component" value="Unassembled WGS sequence"/>
</dbReference>
<protein>
    <recommendedName>
        <fullName evidence="1 3">Thioredoxin</fullName>
    </recommendedName>
</protein>
<evidence type="ECO:0000256" key="1">
    <source>
        <dbReference type="ARBA" id="ARBA00020570"/>
    </source>
</evidence>
<feature type="site" description="Contributes to redox potential value" evidence="4">
    <location>
        <position position="32"/>
    </location>
</feature>
<organism evidence="7 8">
    <name type="scientific">Sistotremastrum niveocremeum HHB9708</name>
    <dbReference type="NCBI Taxonomy" id="1314777"/>
    <lineage>
        <taxon>Eukaryota</taxon>
        <taxon>Fungi</taxon>
        <taxon>Dikarya</taxon>
        <taxon>Basidiomycota</taxon>
        <taxon>Agaricomycotina</taxon>
        <taxon>Agaricomycetes</taxon>
        <taxon>Sistotremastrales</taxon>
        <taxon>Sistotremastraceae</taxon>
        <taxon>Sertulicium</taxon>
        <taxon>Sertulicium niveocremeum</taxon>
    </lineage>
</organism>
<dbReference type="InterPro" id="IPR013766">
    <property type="entry name" value="Thioredoxin_domain"/>
</dbReference>
<dbReference type="FunFam" id="3.40.30.10:FF:000245">
    <property type="entry name" value="Thioredoxin"/>
    <property type="match status" value="1"/>
</dbReference>